<name>A0A9E7UN86_METWO</name>
<evidence type="ECO:0000256" key="11">
    <source>
        <dbReference type="PIRSR" id="PIRSR000495-1"/>
    </source>
</evidence>
<dbReference type="EMBL" id="JAXUHJ010000010">
    <property type="protein sequence ID" value="MEJ8543125.1"/>
    <property type="molecule type" value="Genomic_DNA"/>
</dbReference>
<dbReference type="PIRSF" id="PIRSF000495">
    <property type="entry name" value="Amidotransf_hisH"/>
    <property type="match status" value="1"/>
</dbReference>
<dbReference type="PANTHER" id="PTHR42701:SF1">
    <property type="entry name" value="IMIDAZOLE GLYCEROL PHOSPHATE SYNTHASE SUBUNIT HISH"/>
    <property type="match status" value="1"/>
</dbReference>
<dbReference type="InterPro" id="IPR017926">
    <property type="entry name" value="GATASE"/>
</dbReference>
<comment type="subcellular location">
    <subcellularLocation>
        <location evidence="10">Cytoplasm</location>
    </subcellularLocation>
</comment>
<comment type="subunit">
    <text evidence="2 10">Heterodimer of HisH and HisF.</text>
</comment>
<feature type="domain" description="Glutamine amidotransferase" evidence="12">
    <location>
        <begin position="4"/>
        <end position="192"/>
    </location>
</feature>
<evidence type="ECO:0000256" key="7">
    <source>
        <dbReference type="ARBA" id="ARBA00023239"/>
    </source>
</evidence>
<dbReference type="AlphaFoldDB" id="A0A9E7UN86"/>
<accession>A0A9E7UN86</accession>
<proteinExistence type="inferred from homology"/>
<dbReference type="GO" id="GO:0000107">
    <property type="term" value="F:imidazoleglycerol-phosphate synthase activity"/>
    <property type="evidence" value="ECO:0007669"/>
    <property type="project" value="UniProtKB-UniRule"/>
</dbReference>
<dbReference type="RefSeq" id="WP_074358265.1">
    <property type="nucleotide sequence ID" value="NZ_CP104550.1"/>
</dbReference>
<evidence type="ECO:0000256" key="2">
    <source>
        <dbReference type="ARBA" id="ARBA00011152"/>
    </source>
</evidence>
<evidence type="ECO:0000256" key="8">
    <source>
        <dbReference type="ARBA" id="ARBA00047838"/>
    </source>
</evidence>
<feature type="active site" description="Nucleophile" evidence="10 11">
    <location>
        <position position="77"/>
    </location>
</feature>
<evidence type="ECO:0000313" key="15">
    <source>
        <dbReference type="Proteomes" id="UP001369247"/>
    </source>
</evidence>
<keyword evidence="15" id="KW-1185">Reference proteome</keyword>
<keyword evidence="7 10" id="KW-0456">Lyase</keyword>
<comment type="catalytic activity">
    <reaction evidence="8 10">
        <text>5-[(5-phospho-1-deoxy-D-ribulos-1-ylimino)methylamino]-1-(5-phospho-beta-D-ribosyl)imidazole-4-carboxamide + L-glutamine = D-erythro-1-(imidazol-4-yl)glycerol 3-phosphate + 5-amino-1-(5-phospho-beta-D-ribosyl)imidazole-4-carboxamide + L-glutamate + H(+)</text>
        <dbReference type="Rhea" id="RHEA:24793"/>
        <dbReference type="ChEBI" id="CHEBI:15378"/>
        <dbReference type="ChEBI" id="CHEBI:29985"/>
        <dbReference type="ChEBI" id="CHEBI:58278"/>
        <dbReference type="ChEBI" id="CHEBI:58359"/>
        <dbReference type="ChEBI" id="CHEBI:58475"/>
        <dbReference type="ChEBI" id="CHEBI:58525"/>
        <dbReference type="EC" id="4.3.2.10"/>
    </reaction>
</comment>
<evidence type="ECO:0000256" key="1">
    <source>
        <dbReference type="ARBA" id="ARBA00005091"/>
    </source>
</evidence>
<dbReference type="GO" id="GO:0005737">
    <property type="term" value="C:cytoplasm"/>
    <property type="evidence" value="ECO:0007669"/>
    <property type="project" value="UniProtKB-SubCell"/>
</dbReference>
<dbReference type="EC" id="3.5.1.2" evidence="10"/>
<dbReference type="GO" id="GO:0004359">
    <property type="term" value="F:glutaminase activity"/>
    <property type="evidence" value="ECO:0007669"/>
    <property type="project" value="UniProtKB-EC"/>
</dbReference>
<comment type="function">
    <text evidence="10">IGPS catalyzes the conversion of PRFAR and glutamine to IGP, AICAR and glutamate. The HisH subunit catalyzes the hydrolysis of glutamine to glutamate and ammonia as part of the synthesis of IGP and AICAR. The resulting ammonia molecule is channeled to the active site of HisF.</text>
</comment>
<dbReference type="InterPro" id="IPR010139">
    <property type="entry name" value="Imidazole-glycPsynth_HisH"/>
</dbReference>
<evidence type="ECO:0000259" key="12">
    <source>
        <dbReference type="Pfam" id="PF00117"/>
    </source>
</evidence>
<dbReference type="Proteomes" id="UP001065373">
    <property type="component" value="Chromosome"/>
</dbReference>
<sequence length="198" mass="21442">MIAIIDYGSGNLRSISNAFRRIGADALVTSSSKTMDEADAIVLPGVGAFGSAMEKLEESRETILENIGEGKPFLGICLGLQVLLDESQESPGVRGLGLVPGRVLRIPPGNKVPHMGWNQLIIKRDSQLLDGVDDEYFYFVHSYHAEPEGDVVSATTDYGIEMTAVIEKDNIHATQFHPEKSGEAGLDILRNFTGIIKA</sequence>
<keyword evidence="3 10" id="KW-0028">Amino-acid biosynthesis</keyword>
<dbReference type="SUPFAM" id="SSF52317">
    <property type="entry name" value="Class I glutamine amidotransferase-like"/>
    <property type="match status" value="1"/>
</dbReference>
<evidence type="ECO:0000313" key="13">
    <source>
        <dbReference type="EMBL" id="MEJ8543125.1"/>
    </source>
</evidence>
<protein>
    <recommendedName>
        <fullName evidence="10">Imidazole glycerol phosphate synthase subunit HisH</fullName>
        <ecNumber evidence="10">4.3.2.10</ecNumber>
    </recommendedName>
    <alternativeName>
        <fullName evidence="10">IGP synthase glutaminase subunit</fullName>
        <ecNumber evidence="10">3.5.1.2</ecNumber>
    </alternativeName>
    <alternativeName>
        <fullName evidence="10">IGP synthase subunit HisH</fullName>
    </alternativeName>
    <alternativeName>
        <fullName evidence="10">ImGP synthase subunit HisH</fullName>
        <shortName evidence="10">IGPS subunit HisH</shortName>
    </alternativeName>
</protein>
<dbReference type="EMBL" id="CP104550">
    <property type="protein sequence ID" value="UXH31806.1"/>
    <property type="molecule type" value="Genomic_DNA"/>
</dbReference>
<dbReference type="InterPro" id="IPR029062">
    <property type="entry name" value="Class_I_gatase-like"/>
</dbReference>
<dbReference type="NCBIfam" id="TIGR01855">
    <property type="entry name" value="IMP_synth_hisH"/>
    <property type="match status" value="1"/>
</dbReference>
<dbReference type="GeneID" id="75105664"/>
<dbReference type="GO" id="GO:0016829">
    <property type="term" value="F:lyase activity"/>
    <property type="evidence" value="ECO:0007669"/>
    <property type="project" value="UniProtKB-KW"/>
</dbReference>
<dbReference type="CDD" id="cd01748">
    <property type="entry name" value="GATase1_IGP_Synthase"/>
    <property type="match status" value="1"/>
</dbReference>
<feature type="active site" evidence="10 11">
    <location>
        <position position="179"/>
    </location>
</feature>
<dbReference type="HAMAP" id="MF_00278">
    <property type="entry name" value="HisH"/>
    <property type="match status" value="1"/>
</dbReference>
<organism evidence="14">
    <name type="scientific">Methanothermobacter wolfeii</name>
    <name type="common">Methanobacterium wolfei</name>
    <dbReference type="NCBI Taxonomy" id="145261"/>
    <lineage>
        <taxon>Archaea</taxon>
        <taxon>Methanobacteriati</taxon>
        <taxon>Methanobacteriota</taxon>
        <taxon>Methanomada group</taxon>
        <taxon>Methanobacteria</taxon>
        <taxon>Methanobacteriales</taxon>
        <taxon>Methanobacteriaceae</taxon>
        <taxon>Methanothermobacter</taxon>
    </lineage>
</organism>
<keyword evidence="6 10" id="KW-0368">Histidine biosynthesis</keyword>
<comment type="pathway">
    <text evidence="1 10">Amino-acid biosynthesis; L-histidine biosynthesis; L-histidine from 5-phospho-alpha-D-ribose 1-diphosphate: step 5/9.</text>
</comment>
<dbReference type="Proteomes" id="UP001369247">
    <property type="component" value="Unassembled WGS sequence"/>
</dbReference>
<gene>
    <name evidence="10 14" type="primary">hisH</name>
    <name evidence="14" type="ORF">N5910_00390</name>
    <name evidence="13" type="ORF">U2150_06445</name>
</gene>
<keyword evidence="10" id="KW-0963">Cytoplasm</keyword>
<dbReference type="EC" id="4.3.2.10" evidence="10"/>
<evidence type="ECO:0000256" key="9">
    <source>
        <dbReference type="ARBA" id="ARBA00049534"/>
    </source>
</evidence>
<dbReference type="PROSITE" id="PS51273">
    <property type="entry name" value="GATASE_TYPE_1"/>
    <property type="match status" value="1"/>
</dbReference>
<feature type="active site" evidence="10 11">
    <location>
        <position position="177"/>
    </location>
</feature>
<dbReference type="GO" id="GO:0000105">
    <property type="term" value="P:L-histidine biosynthetic process"/>
    <property type="evidence" value="ECO:0007669"/>
    <property type="project" value="UniProtKB-UniRule"/>
</dbReference>
<reference evidence="14" key="1">
    <citation type="submission" date="2022-09" db="EMBL/GenBank/DDBJ databases">
        <title>Characterization of three MwoI isoschizomers from sequenced genome and metagenomes.</title>
        <authorList>
            <person name="Fomenkov A."/>
            <person name="Xu S.Y."/>
            <person name="Roberts R.J."/>
        </authorList>
    </citation>
    <scope>NUCLEOTIDE SEQUENCE</scope>
    <source>
        <strain evidence="14">DSM 2970</strain>
    </source>
</reference>
<reference evidence="13 15" key="2">
    <citation type="submission" date="2023-12" db="EMBL/GenBank/DDBJ databases">
        <title>Phenotypic and Genomic Characterization of Methanothermobacter wolfeii Strain BSEL, a CO2-Capturing Archaeon with Minimal Nutrient Requirements.</title>
        <authorList>
            <person name="Ale Enriquez F."/>
            <person name="Ahring B.K."/>
        </authorList>
    </citation>
    <scope>NUCLEOTIDE SEQUENCE [LARGE SCALE GENOMIC DNA]</scope>
    <source>
        <strain evidence="13 15">BSEL-1</strain>
    </source>
</reference>
<evidence type="ECO:0000256" key="10">
    <source>
        <dbReference type="HAMAP-Rule" id="MF_00278"/>
    </source>
</evidence>
<evidence type="ECO:0000313" key="14">
    <source>
        <dbReference type="EMBL" id="UXH31806.1"/>
    </source>
</evidence>
<dbReference type="Gene3D" id="3.40.50.880">
    <property type="match status" value="1"/>
</dbReference>
<dbReference type="Pfam" id="PF00117">
    <property type="entry name" value="GATase"/>
    <property type="match status" value="1"/>
</dbReference>
<dbReference type="KEGG" id="mwo:MWSIV6_0063"/>
<dbReference type="PANTHER" id="PTHR42701">
    <property type="entry name" value="IMIDAZOLE GLYCEROL PHOSPHATE SYNTHASE SUBUNIT HISH"/>
    <property type="match status" value="1"/>
</dbReference>
<evidence type="ECO:0000256" key="3">
    <source>
        <dbReference type="ARBA" id="ARBA00022605"/>
    </source>
</evidence>
<evidence type="ECO:0000256" key="4">
    <source>
        <dbReference type="ARBA" id="ARBA00022801"/>
    </source>
</evidence>
<evidence type="ECO:0000256" key="6">
    <source>
        <dbReference type="ARBA" id="ARBA00023102"/>
    </source>
</evidence>
<evidence type="ECO:0000256" key="5">
    <source>
        <dbReference type="ARBA" id="ARBA00022962"/>
    </source>
</evidence>
<keyword evidence="5 10" id="KW-0315">Glutamine amidotransferase</keyword>
<comment type="catalytic activity">
    <reaction evidence="9 10">
        <text>L-glutamine + H2O = L-glutamate + NH4(+)</text>
        <dbReference type="Rhea" id="RHEA:15889"/>
        <dbReference type="ChEBI" id="CHEBI:15377"/>
        <dbReference type="ChEBI" id="CHEBI:28938"/>
        <dbReference type="ChEBI" id="CHEBI:29985"/>
        <dbReference type="ChEBI" id="CHEBI:58359"/>
        <dbReference type="EC" id="3.5.1.2"/>
    </reaction>
</comment>
<dbReference type="GeneID" id="58977732"/>
<keyword evidence="4 10" id="KW-0378">Hydrolase</keyword>